<dbReference type="GO" id="GO:0043682">
    <property type="term" value="F:P-type divalent copper transporter activity"/>
    <property type="evidence" value="ECO:0007669"/>
    <property type="project" value="TreeGrafter"/>
</dbReference>
<dbReference type="InterPro" id="IPR045800">
    <property type="entry name" value="HMBD"/>
</dbReference>
<feature type="transmembrane region" description="Helical" evidence="10">
    <location>
        <begin position="97"/>
        <end position="116"/>
    </location>
</feature>
<protein>
    <submittedName>
        <fullName evidence="13">Copper-translocating P-type ATPase</fullName>
    </submittedName>
</protein>
<dbReference type="InterPro" id="IPR023214">
    <property type="entry name" value="HAD_sf"/>
</dbReference>
<keyword evidence="8 10" id="KW-1133">Transmembrane helix</keyword>
<comment type="caution">
    <text evidence="13">The sequence shown here is derived from an EMBL/GenBank/DDBJ whole genome shotgun (WGS) entry which is preliminary data.</text>
</comment>
<dbReference type="PANTHER" id="PTHR43520">
    <property type="entry name" value="ATP7, ISOFORM B"/>
    <property type="match status" value="1"/>
</dbReference>
<dbReference type="InterPro" id="IPR018303">
    <property type="entry name" value="ATPase_P-typ_P_site"/>
</dbReference>
<dbReference type="SUPFAM" id="SSF56784">
    <property type="entry name" value="HAD-like"/>
    <property type="match status" value="1"/>
</dbReference>
<dbReference type="NCBIfam" id="TIGR01525">
    <property type="entry name" value="ATPase-IB_hvy"/>
    <property type="match status" value="1"/>
</dbReference>
<sequence length="702" mass="76174">MSEKVYICPMHPDVKSSVPGLCPDCGMRLVEIKEKAKHYKHKEQGDNDYDKHAGHSTISFLRKFWVSLILTVPVVLYSDIAEKVLKIKMPVFTGSDYLAAILGSVVFFYGGWIFLASGWREMKARLPGMMTLIAIAITAAYFWSVYAVFAGADTLFWELTTLITIMLLGHFLEMRAVQSSRRALSELSKLLPDKAEVIKDGKSEMIPLNKLQVSDVIFVRPGGRIPADGVVTEGESDVDESLMTGESKPIKKKAGNEVIAGALNTDGSLKIKVARIGEQTFLSGVMRLVREAEVSKSRLQVLSDRAAFYLTIIAVFSGIITLVAWLLSGREVSFAVSRLVAVLVIACPHALGLAVPLVASISTTLAAKRGFLVRQRLALEAARNVDVVLFDKTGTLTRGAYGVTEAVAYDSTTTDRLLQVAASVDAHSEHFISHAIVKEAKTRNIDLLEVKNFQRVAGKGVRGTIDGKIFLVGGEAILNESGVVVPEALRAEINELKNQGKTIVYVVSDAVFYGFFALADVIREESKEAVRELKKLGVKTAMLTGDSEEVAKWVAFETGLEEYFARVLPGEKANIVKKLQAEGRRVAMVGDGINDAPALTQSDLGIAIGAGTNVAIESAGIILVRNDPRDITSIVKLSRATYSKMIQNLFWATGYNIVALPLAAGVLASQGILLEPALAAVFMSLSTVIVAFNALLLKRRVL</sequence>
<dbReference type="PROSITE" id="PS00154">
    <property type="entry name" value="ATPASE_E1_E2"/>
    <property type="match status" value="1"/>
</dbReference>
<dbReference type="EMBL" id="LCQK01000001">
    <property type="protein sequence ID" value="KKW15456.1"/>
    <property type="molecule type" value="Genomic_DNA"/>
</dbReference>
<name>A0A0G1W9I1_9BACT</name>
<evidence type="ECO:0000256" key="7">
    <source>
        <dbReference type="ARBA" id="ARBA00022967"/>
    </source>
</evidence>
<dbReference type="InterPro" id="IPR036412">
    <property type="entry name" value="HAD-like_sf"/>
</dbReference>
<organism evidence="13 14">
    <name type="scientific">Candidatus Jorgensenbacteria bacterium GW2011_GWB1_50_10</name>
    <dbReference type="NCBI Taxonomy" id="1618665"/>
    <lineage>
        <taxon>Bacteria</taxon>
        <taxon>Candidatus Joergenseniibacteriota</taxon>
    </lineage>
</organism>
<comment type="subcellular location">
    <subcellularLocation>
        <location evidence="10">Cell membrane</location>
    </subcellularLocation>
    <subcellularLocation>
        <location evidence="1">Endomembrane system</location>
        <topology evidence="1">Multi-pass membrane protein</topology>
    </subcellularLocation>
</comment>
<keyword evidence="5 10" id="KW-0547">Nucleotide-binding</keyword>
<evidence type="ECO:0000313" key="13">
    <source>
        <dbReference type="EMBL" id="KKW15456.1"/>
    </source>
</evidence>
<dbReference type="Gene3D" id="3.40.50.1000">
    <property type="entry name" value="HAD superfamily/HAD-like"/>
    <property type="match status" value="1"/>
</dbReference>
<dbReference type="GO" id="GO:0012505">
    <property type="term" value="C:endomembrane system"/>
    <property type="evidence" value="ECO:0007669"/>
    <property type="project" value="UniProtKB-SubCell"/>
</dbReference>
<comment type="similarity">
    <text evidence="2 10">Belongs to the cation transport ATPase (P-type) (TC 3.A.3) family. Type IB subfamily.</text>
</comment>
<dbReference type="NCBIfam" id="TIGR01511">
    <property type="entry name" value="ATPase-IB1_Cu"/>
    <property type="match status" value="1"/>
</dbReference>
<dbReference type="GO" id="GO:0055070">
    <property type="term" value="P:copper ion homeostasis"/>
    <property type="evidence" value="ECO:0007669"/>
    <property type="project" value="TreeGrafter"/>
</dbReference>
<feature type="transmembrane region" description="Helical" evidence="10">
    <location>
        <begin position="155"/>
        <end position="172"/>
    </location>
</feature>
<evidence type="ECO:0000256" key="8">
    <source>
        <dbReference type="ARBA" id="ARBA00022989"/>
    </source>
</evidence>
<dbReference type="InterPro" id="IPR001757">
    <property type="entry name" value="P_typ_ATPase"/>
</dbReference>
<dbReference type="PANTHER" id="PTHR43520:SF8">
    <property type="entry name" value="P-TYPE CU(+) TRANSPORTER"/>
    <property type="match status" value="1"/>
</dbReference>
<feature type="transmembrane region" description="Helical" evidence="10">
    <location>
        <begin position="128"/>
        <end position="149"/>
    </location>
</feature>
<dbReference type="GO" id="GO:0016887">
    <property type="term" value="F:ATP hydrolysis activity"/>
    <property type="evidence" value="ECO:0007669"/>
    <property type="project" value="InterPro"/>
</dbReference>
<evidence type="ECO:0000256" key="6">
    <source>
        <dbReference type="ARBA" id="ARBA00022840"/>
    </source>
</evidence>
<feature type="transmembrane region" description="Helical" evidence="10">
    <location>
        <begin position="60"/>
        <end position="77"/>
    </location>
</feature>
<dbReference type="AlphaFoldDB" id="A0A0G1W9I1"/>
<dbReference type="STRING" id="1618665.UY55_C0001G0210"/>
<keyword evidence="3 10" id="KW-0812">Transmembrane</keyword>
<keyword evidence="7" id="KW-1278">Translocase</keyword>
<proteinExistence type="inferred from homology"/>
<dbReference type="PRINTS" id="PR00943">
    <property type="entry name" value="CUATPASE"/>
</dbReference>
<feature type="domain" description="Heavy metal binding" evidence="12">
    <location>
        <begin position="5"/>
        <end position="31"/>
    </location>
</feature>
<feature type="domain" description="P-type ATPase A" evidence="11">
    <location>
        <begin position="189"/>
        <end position="289"/>
    </location>
</feature>
<dbReference type="InterPro" id="IPR023299">
    <property type="entry name" value="ATPase_P-typ_cyto_dom_N"/>
</dbReference>
<dbReference type="InterPro" id="IPR008250">
    <property type="entry name" value="ATPase_P-typ_transduc_dom_A_sf"/>
</dbReference>
<evidence type="ECO:0000256" key="4">
    <source>
        <dbReference type="ARBA" id="ARBA00022723"/>
    </source>
</evidence>
<dbReference type="InterPro" id="IPR044492">
    <property type="entry name" value="P_typ_ATPase_HD_dom"/>
</dbReference>
<keyword evidence="4 10" id="KW-0479">Metal-binding</keyword>
<evidence type="ECO:0000256" key="9">
    <source>
        <dbReference type="ARBA" id="ARBA00023136"/>
    </source>
</evidence>
<keyword evidence="6 10" id="KW-0067">ATP-binding</keyword>
<dbReference type="Gene3D" id="3.40.1110.10">
    <property type="entry name" value="Calcium-transporting ATPase, cytoplasmic domain N"/>
    <property type="match status" value="1"/>
</dbReference>
<evidence type="ECO:0000256" key="3">
    <source>
        <dbReference type="ARBA" id="ARBA00022692"/>
    </source>
</evidence>
<dbReference type="Pfam" id="PF00702">
    <property type="entry name" value="Hydrolase"/>
    <property type="match status" value="1"/>
</dbReference>
<gene>
    <name evidence="13" type="ORF">UY55_C0001G0210</name>
</gene>
<feature type="transmembrane region" description="Helical" evidence="10">
    <location>
        <begin position="678"/>
        <end position="697"/>
    </location>
</feature>
<dbReference type="InterPro" id="IPR059000">
    <property type="entry name" value="ATPase_P-type_domA"/>
</dbReference>
<dbReference type="InterPro" id="IPR023298">
    <property type="entry name" value="ATPase_P-typ_TM_dom_sf"/>
</dbReference>
<evidence type="ECO:0000256" key="10">
    <source>
        <dbReference type="RuleBase" id="RU362081"/>
    </source>
</evidence>
<dbReference type="Gene3D" id="2.70.150.10">
    <property type="entry name" value="Calcium-transporting ATPase, cytoplasmic transduction domain A"/>
    <property type="match status" value="1"/>
</dbReference>
<dbReference type="SFLD" id="SFLDS00003">
    <property type="entry name" value="Haloacid_Dehalogenase"/>
    <property type="match status" value="1"/>
</dbReference>
<dbReference type="SUPFAM" id="SSF81653">
    <property type="entry name" value="Calcium ATPase, transduction domain A"/>
    <property type="match status" value="1"/>
</dbReference>
<feature type="transmembrane region" description="Helical" evidence="10">
    <location>
        <begin position="649"/>
        <end position="672"/>
    </location>
</feature>
<evidence type="ECO:0000259" key="12">
    <source>
        <dbReference type="Pfam" id="PF19335"/>
    </source>
</evidence>
<evidence type="ECO:0000256" key="1">
    <source>
        <dbReference type="ARBA" id="ARBA00004127"/>
    </source>
</evidence>
<dbReference type="SFLD" id="SFLDG00002">
    <property type="entry name" value="C1.7:_P-type_atpase_like"/>
    <property type="match status" value="1"/>
</dbReference>
<dbReference type="GO" id="GO:0005524">
    <property type="term" value="F:ATP binding"/>
    <property type="evidence" value="ECO:0007669"/>
    <property type="project" value="UniProtKB-UniRule"/>
</dbReference>
<evidence type="ECO:0000259" key="11">
    <source>
        <dbReference type="Pfam" id="PF00122"/>
    </source>
</evidence>
<dbReference type="FunFam" id="2.70.150.10:FF:000002">
    <property type="entry name" value="Copper-transporting ATPase 1, putative"/>
    <property type="match status" value="1"/>
</dbReference>
<reference evidence="13 14" key="1">
    <citation type="journal article" date="2015" name="Nature">
        <title>rRNA introns, odd ribosomes, and small enigmatic genomes across a large radiation of phyla.</title>
        <authorList>
            <person name="Brown C.T."/>
            <person name="Hug L.A."/>
            <person name="Thomas B.C."/>
            <person name="Sharon I."/>
            <person name="Castelle C.J."/>
            <person name="Singh A."/>
            <person name="Wilkins M.J."/>
            <person name="Williams K.H."/>
            <person name="Banfield J.F."/>
        </authorList>
    </citation>
    <scope>NUCLEOTIDE SEQUENCE [LARGE SCALE GENOMIC DNA]</scope>
</reference>
<accession>A0A0G1W9I1</accession>
<keyword evidence="9 10" id="KW-0472">Membrane</keyword>
<feature type="transmembrane region" description="Helical" evidence="10">
    <location>
        <begin position="306"/>
        <end position="327"/>
    </location>
</feature>
<evidence type="ECO:0000256" key="2">
    <source>
        <dbReference type="ARBA" id="ARBA00006024"/>
    </source>
</evidence>
<dbReference type="NCBIfam" id="TIGR01494">
    <property type="entry name" value="ATPase_P-type"/>
    <property type="match status" value="1"/>
</dbReference>
<dbReference type="InterPro" id="IPR027256">
    <property type="entry name" value="P-typ_ATPase_IB"/>
</dbReference>
<dbReference type="GO" id="GO:0005507">
    <property type="term" value="F:copper ion binding"/>
    <property type="evidence" value="ECO:0007669"/>
    <property type="project" value="TreeGrafter"/>
</dbReference>
<dbReference type="SFLD" id="SFLDF00027">
    <property type="entry name" value="p-type_atpase"/>
    <property type="match status" value="1"/>
</dbReference>
<dbReference type="PRINTS" id="PR00119">
    <property type="entry name" value="CATATPASE"/>
</dbReference>
<dbReference type="SUPFAM" id="SSF81665">
    <property type="entry name" value="Calcium ATPase, transmembrane domain M"/>
    <property type="match status" value="1"/>
</dbReference>
<evidence type="ECO:0000313" key="14">
    <source>
        <dbReference type="Proteomes" id="UP000034224"/>
    </source>
</evidence>
<dbReference type="Pfam" id="PF19335">
    <property type="entry name" value="HMBD"/>
    <property type="match status" value="1"/>
</dbReference>
<feature type="transmembrane region" description="Helical" evidence="10">
    <location>
        <begin position="339"/>
        <end position="367"/>
    </location>
</feature>
<dbReference type="Proteomes" id="UP000034224">
    <property type="component" value="Unassembled WGS sequence"/>
</dbReference>
<dbReference type="Pfam" id="PF00122">
    <property type="entry name" value="E1-E2_ATPase"/>
    <property type="match status" value="1"/>
</dbReference>
<evidence type="ECO:0000256" key="5">
    <source>
        <dbReference type="ARBA" id="ARBA00022741"/>
    </source>
</evidence>
<keyword evidence="10" id="KW-1003">Cell membrane</keyword>
<dbReference type="GO" id="GO:0005886">
    <property type="term" value="C:plasma membrane"/>
    <property type="evidence" value="ECO:0007669"/>
    <property type="project" value="UniProtKB-SubCell"/>
</dbReference>
<dbReference type="PATRIC" id="fig|1618665.3.peg.216"/>